<keyword evidence="15 19" id="KW-0342">GTP-binding</keyword>
<dbReference type="UniPathway" id="UPA00148">
    <property type="reaction ID" value="UER00236"/>
</dbReference>
<dbReference type="Pfam" id="PF02283">
    <property type="entry name" value="CobU"/>
    <property type="match status" value="2"/>
</dbReference>
<comment type="caution">
    <text evidence="21">The sequence shown here is derived from an EMBL/GenBank/DDBJ whole genome shotgun (WGS) entry which is preliminary data.</text>
</comment>
<dbReference type="eggNOG" id="COG2087">
    <property type="taxonomic scope" value="Bacteria"/>
</dbReference>
<dbReference type="Gene3D" id="3.40.50.300">
    <property type="entry name" value="P-loop containing nucleotide triphosphate hydrolases"/>
    <property type="match status" value="1"/>
</dbReference>
<evidence type="ECO:0000256" key="18">
    <source>
        <dbReference type="PIRSR" id="PIRSR006135-1"/>
    </source>
</evidence>
<evidence type="ECO:0000256" key="3">
    <source>
        <dbReference type="ARBA" id="ARBA00001522"/>
    </source>
</evidence>
<comment type="catalytic activity">
    <reaction evidence="3">
        <text>adenosylcob(III)inamide + GTP = adenosylcob(III)inamide phosphate + GDP + H(+)</text>
        <dbReference type="Rhea" id="RHEA:15765"/>
        <dbReference type="ChEBI" id="CHEBI:2480"/>
        <dbReference type="ChEBI" id="CHEBI:15378"/>
        <dbReference type="ChEBI" id="CHEBI:37565"/>
        <dbReference type="ChEBI" id="CHEBI:58189"/>
        <dbReference type="ChEBI" id="CHEBI:58502"/>
        <dbReference type="EC" id="2.7.1.156"/>
    </reaction>
</comment>
<comment type="catalytic activity">
    <reaction evidence="2">
        <text>adenosylcob(III)inamide phosphate + GTP + H(+) = adenosylcob(III)inamide-GDP + diphosphate</text>
        <dbReference type="Rhea" id="RHEA:22712"/>
        <dbReference type="ChEBI" id="CHEBI:15378"/>
        <dbReference type="ChEBI" id="CHEBI:33019"/>
        <dbReference type="ChEBI" id="CHEBI:37565"/>
        <dbReference type="ChEBI" id="CHEBI:58502"/>
        <dbReference type="ChEBI" id="CHEBI:60487"/>
        <dbReference type="EC" id="2.7.7.62"/>
    </reaction>
</comment>
<dbReference type="GO" id="GO:0005525">
    <property type="term" value="F:GTP binding"/>
    <property type="evidence" value="ECO:0007669"/>
    <property type="project" value="UniProtKB-KW"/>
</dbReference>
<feature type="region of interest" description="Disordered" evidence="20">
    <location>
        <begin position="47"/>
        <end position="83"/>
    </location>
</feature>
<keyword evidence="13 21" id="KW-0418">Kinase</keyword>
<keyword evidence="14" id="KW-0067">ATP-binding</keyword>
<evidence type="ECO:0000256" key="15">
    <source>
        <dbReference type="ARBA" id="ARBA00023134"/>
    </source>
</evidence>
<sequence length="229" mass="23787">MTDGRRPDRPGLQALTTTLVTGPVRSGKSRHAEELLRGEADVTYVATGRPLEPSVPSVPSVPSDPADASDPVAPPAPPDAEWSRRVESHRVRRPSTWRTVETTDLAGVIASATGPLLIDCLGTWLTAVVDTTGWDDLAAAEAVVRSAADELVEALCAATTPIVVVTNEVGWSLVPLTAAGRFFQDELGRLNAAVSAAAAAVHLVVAGRVLDLSGAPVVAGRLSPRTPDA</sequence>
<dbReference type="PANTHER" id="PTHR34848:SF1">
    <property type="entry name" value="BIFUNCTIONAL ADENOSYLCOBALAMIN BIOSYNTHESIS PROTEIN COBU"/>
    <property type="match status" value="1"/>
</dbReference>
<proteinExistence type="inferred from homology"/>
<feature type="region of interest" description="Disordered" evidence="20">
    <location>
        <begin position="1"/>
        <end position="35"/>
    </location>
</feature>
<evidence type="ECO:0000256" key="11">
    <source>
        <dbReference type="ARBA" id="ARBA00022679"/>
    </source>
</evidence>
<feature type="active site" description="GMP-histidine intermediate" evidence="18">
    <location>
        <position position="89"/>
    </location>
</feature>
<dbReference type="PIRSF" id="PIRSF006135">
    <property type="entry name" value="CobU"/>
    <property type="match status" value="1"/>
</dbReference>
<dbReference type="SUPFAM" id="SSF52540">
    <property type="entry name" value="P-loop containing nucleoside triphosphate hydrolases"/>
    <property type="match status" value="2"/>
</dbReference>
<feature type="compositionally biased region" description="Low complexity" evidence="20">
    <location>
        <begin position="54"/>
        <end position="71"/>
    </location>
</feature>
<feature type="binding site" evidence="19">
    <location>
        <begin position="90"/>
        <end position="93"/>
    </location>
    <ligand>
        <name>GTP</name>
        <dbReference type="ChEBI" id="CHEBI:37565"/>
    </ligand>
</feature>
<evidence type="ECO:0000256" key="12">
    <source>
        <dbReference type="ARBA" id="ARBA00022741"/>
    </source>
</evidence>
<dbReference type="GO" id="GO:0009236">
    <property type="term" value="P:cobalamin biosynthetic process"/>
    <property type="evidence" value="ECO:0007669"/>
    <property type="project" value="UniProtKB-UniPathway"/>
</dbReference>
<comment type="catalytic activity">
    <reaction evidence="1">
        <text>adenosylcob(III)inamide + ATP = adenosylcob(III)inamide phosphate + ADP + H(+)</text>
        <dbReference type="Rhea" id="RHEA:15769"/>
        <dbReference type="ChEBI" id="CHEBI:2480"/>
        <dbReference type="ChEBI" id="CHEBI:15378"/>
        <dbReference type="ChEBI" id="CHEBI:30616"/>
        <dbReference type="ChEBI" id="CHEBI:58502"/>
        <dbReference type="ChEBI" id="CHEBI:456216"/>
        <dbReference type="EC" id="2.7.1.156"/>
    </reaction>
</comment>
<keyword evidence="11" id="KW-0808">Transferase</keyword>
<dbReference type="InterPro" id="IPR003203">
    <property type="entry name" value="CobU/CobP"/>
</dbReference>
<feature type="binding site" evidence="19">
    <location>
        <position position="101"/>
    </location>
    <ligand>
        <name>GTP</name>
        <dbReference type="ChEBI" id="CHEBI:37565"/>
    </ligand>
</feature>
<evidence type="ECO:0000313" key="21">
    <source>
        <dbReference type="EMBL" id="EWT00587.1"/>
    </source>
</evidence>
<evidence type="ECO:0000256" key="8">
    <source>
        <dbReference type="ARBA" id="ARBA00012016"/>
    </source>
</evidence>
<keyword evidence="22" id="KW-1185">Reference proteome</keyword>
<evidence type="ECO:0000256" key="14">
    <source>
        <dbReference type="ARBA" id="ARBA00022840"/>
    </source>
</evidence>
<dbReference type="Proteomes" id="UP000019489">
    <property type="component" value="Unassembled WGS sequence"/>
</dbReference>
<dbReference type="OrthoDB" id="9788370at2"/>
<evidence type="ECO:0000256" key="9">
    <source>
        <dbReference type="ARBA" id="ARBA00012523"/>
    </source>
</evidence>
<dbReference type="GO" id="GO:0008820">
    <property type="term" value="F:cobinamide phosphate guanylyltransferase activity"/>
    <property type="evidence" value="ECO:0007669"/>
    <property type="project" value="UniProtKB-EC"/>
</dbReference>
<dbReference type="STRING" id="1386089.N865_14615"/>
<feature type="binding site" evidence="19">
    <location>
        <position position="119"/>
    </location>
    <ligand>
        <name>GTP</name>
        <dbReference type="ChEBI" id="CHEBI:37565"/>
    </ligand>
</feature>
<accession>W9G5K8</accession>
<dbReference type="RefSeq" id="WP_157557733.1">
    <property type="nucleotide sequence ID" value="NZ_AWSA01000039.1"/>
</dbReference>
<evidence type="ECO:0000256" key="4">
    <source>
        <dbReference type="ARBA" id="ARBA00003889"/>
    </source>
</evidence>
<dbReference type="CDD" id="cd00544">
    <property type="entry name" value="CobU"/>
    <property type="match status" value="1"/>
</dbReference>
<comment type="function">
    <text evidence="4">Catalyzes ATP-dependent phosphorylation of adenosylcobinamide and addition of GMP to adenosylcobinamide phosphate.</text>
</comment>
<feature type="binding site" evidence="19">
    <location>
        <begin position="22"/>
        <end position="29"/>
    </location>
    <ligand>
        <name>GTP</name>
        <dbReference type="ChEBI" id="CHEBI:37565"/>
    </ligand>
</feature>
<evidence type="ECO:0000256" key="16">
    <source>
        <dbReference type="ARBA" id="ARBA00029570"/>
    </source>
</evidence>
<evidence type="ECO:0000256" key="5">
    <source>
        <dbReference type="ARBA" id="ARBA00004692"/>
    </source>
</evidence>
<dbReference type="EC" id="2.7.7.62" evidence="9"/>
<evidence type="ECO:0000313" key="22">
    <source>
        <dbReference type="Proteomes" id="UP000019489"/>
    </source>
</evidence>
<protein>
    <recommendedName>
        <fullName evidence="16">Adenosylcobinamide kinase</fullName>
        <ecNumber evidence="8">2.7.1.156</ecNumber>
        <ecNumber evidence="9">2.7.7.62</ecNumber>
    </recommendedName>
    <alternativeName>
        <fullName evidence="17">Adenosylcobinamide-phosphate guanylyltransferase</fullName>
    </alternativeName>
</protein>
<gene>
    <name evidence="21" type="ORF">N865_14615</name>
</gene>
<keyword evidence="12 19" id="KW-0547">Nucleotide-binding</keyword>
<comment type="pathway">
    <text evidence="5">Cofactor biosynthesis; adenosylcobalamin biosynthesis; adenosylcobalamin from cob(II)yrinate a,c-diamide: step 6/7.</text>
</comment>
<comment type="similarity">
    <text evidence="7">Belongs to the CobU/CobP family.</text>
</comment>
<evidence type="ECO:0000256" key="2">
    <source>
        <dbReference type="ARBA" id="ARBA00000711"/>
    </source>
</evidence>
<dbReference type="GO" id="GO:0043752">
    <property type="term" value="F:adenosylcobinamide kinase activity"/>
    <property type="evidence" value="ECO:0007669"/>
    <property type="project" value="UniProtKB-EC"/>
</dbReference>
<evidence type="ECO:0000256" key="20">
    <source>
        <dbReference type="SAM" id="MobiDB-lite"/>
    </source>
</evidence>
<dbReference type="PANTHER" id="PTHR34848">
    <property type="match status" value="1"/>
</dbReference>
<organism evidence="21 22">
    <name type="scientific">Intrasporangium oryzae NRRL B-24470</name>
    <dbReference type="NCBI Taxonomy" id="1386089"/>
    <lineage>
        <taxon>Bacteria</taxon>
        <taxon>Bacillati</taxon>
        <taxon>Actinomycetota</taxon>
        <taxon>Actinomycetes</taxon>
        <taxon>Micrococcales</taxon>
        <taxon>Intrasporangiaceae</taxon>
        <taxon>Intrasporangium</taxon>
    </lineage>
</organism>
<dbReference type="GO" id="GO:0005524">
    <property type="term" value="F:ATP binding"/>
    <property type="evidence" value="ECO:0007669"/>
    <property type="project" value="UniProtKB-KW"/>
</dbReference>
<evidence type="ECO:0000256" key="10">
    <source>
        <dbReference type="ARBA" id="ARBA00022573"/>
    </source>
</evidence>
<evidence type="ECO:0000256" key="19">
    <source>
        <dbReference type="PIRSR" id="PIRSR006135-2"/>
    </source>
</evidence>
<evidence type="ECO:0000256" key="13">
    <source>
        <dbReference type="ARBA" id="ARBA00022777"/>
    </source>
</evidence>
<evidence type="ECO:0000256" key="1">
    <source>
        <dbReference type="ARBA" id="ARBA00000312"/>
    </source>
</evidence>
<evidence type="ECO:0000256" key="6">
    <source>
        <dbReference type="ARBA" id="ARBA00005159"/>
    </source>
</evidence>
<comment type="pathway">
    <text evidence="6">Cofactor biosynthesis; adenosylcobalamin biosynthesis; adenosylcobalamin from cob(II)yrinate a,c-diamide: step 5/7.</text>
</comment>
<reference evidence="21 22" key="1">
    <citation type="submission" date="2013-08" db="EMBL/GenBank/DDBJ databases">
        <title>Intrasporangium oryzae NRRL B-24470.</title>
        <authorList>
            <person name="Liu H."/>
            <person name="Wang G."/>
        </authorList>
    </citation>
    <scope>NUCLEOTIDE SEQUENCE [LARGE SCALE GENOMIC DNA]</scope>
    <source>
        <strain evidence="21 22">NRRL B-24470</strain>
    </source>
</reference>
<name>W9G5K8_9MICO</name>
<dbReference type="InterPro" id="IPR027417">
    <property type="entry name" value="P-loop_NTPase"/>
</dbReference>
<feature type="binding site" evidence="19">
    <location>
        <begin position="46"/>
        <end position="48"/>
    </location>
    <ligand>
        <name>GTP</name>
        <dbReference type="ChEBI" id="CHEBI:37565"/>
    </ligand>
</feature>
<evidence type="ECO:0000256" key="17">
    <source>
        <dbReference type="ARBA" id="ARBA00030571"/>
    </source>
</evidence>
<dbReference type="EC" id="2.7.1.156" evidence="8"/>
<keyword evidence="10" id="KW-0169">Cobalamin biosynthesis</keyword>
<dbReference type="EMBL" id="AWSA01000039">
    <property type="protein sequence ID" value="EWT00587.1"/>
    <property type="molecule type" value="Genomic_DNA"/>
</dbReference>
<dbReference type="AlphaFoldDB" id="W9G5K8"/>
<dbReference type="PATRIC" id="fig|1386089.3.peg.3199"/>
<evidence type="ECO:0000256" key="7">
    <source>
        <dbReference type="ARBA" id="ARBA00007490"/>
    </source>
</evidence>